<evidence type="ECO:0000256" key="3">
    <source>
        <dbReference type="SAM" id="MobiDB-lite"/>
    </source>
</evidence>
<dbReference type="InterPro" id="IPR018292">
    <property type="entry name" value="AKAP_110_C"/>
</dbReference>
<evidence type="ECO:0000313" key="7">
    <source>
        <dbReference type="Proteomes" id="UP001295444"/>
    </source>
</evidence>
<feature type="region of interest" description="Disordered" evidence="3">
    <location>
        <begin position="400"/>
        <end position="420"/>
    </location>
</feature>
<organism evidence="6 7">
    <name type="scientific">Pelobates cultripes</name>
    <name type="common">Western spadefoot toad</name>
    <dbReference type="NCBI Taxonomy" id="61616"/>
    <lineage>
        <taxon>Eukaryota</taxon>
        <taxon>Metazoa</taxon>
        <taxon>Chordata</taxon>
        <taxon>Craniata</taxon>
        <taxon>Vertebrata</taxon>
        <taxon>Euteleostomi</taxon>
        <taxon>Amphibia</taxon>
        <taxon>Batrachia</taxon>
        <taxon>Anura</taxon>
        <taxon>Pelobatoidea</taxon>
        <taxon>Pelobatidae</taxon>
        <taxon>Pelobates</taxon>
    </lineage>
</organism>
<feature type="region of interest" description="Disordered" evidence="3">
    <location>
        <begin position="45"/>
        <end position="88"/>
    </location>
</feature>
<evidence type="ECO:0000259" key="5">
    <source>
        <dbReference type="Pfam" id="PF05716"/>
    </source>
</evidence>
<dbReference type="Proteomes" id="UP001295444">
    <property type="component" value="Chromosome 01"/>
</dbReference>
<keyword evidence="7" id="KW-1185">Reference proteome</keyword>
<protein>
    <submittedName>
        <fullName evidence="6">A-kinase anchor 11 isoform X1</fullName>
    </submittedName>
</protein>
<feature type="region of interest" description="Disordered" evidence="3">
    <location>
        <begin position="1186"/>
        <end position="1209"/>
    </location>
</feature>
<feature type="signal peptide" evidence="4">
    <location>
        <begin position="1"/>
        <end position="19"/>
    </location>
</feature>
<evidence type="ECO:0000256" key="2">
    <source>
        <dbReference type="ARBA" id="ARBA00022553"/>
    </source>
</evidence>
<gene>
    <name evidence="6" type="ORF">PECUL_23A052799</name>
</gene>
<dbReference type="PANTHER" id="PTHR10226">
    <property type="entry name" value="A KINASE ANCHOR PROTEIN"/>
    <property type="match status" value="1"/>
</dbReference>
<feature type="compositionally biased region" description="Polar residues" evidence="3">
    <location>
        <begin position="45"/>
        <end position="61"/>
    </location>
</feature>
<sequence length="1964" mass="216543">MTRFAWGGFFLLRCGPAVLLNISQLCQGDAARAHSDDVTPLTSIARTTTAHQLRSTASPGSDSGLRSACPRCPLPEPPPARTSRQEQGALDVHTGTVKQHLGSCAGGAGALSLAGGAPDFHLLSLSQGCQMKPKFTVKKENISDALLTSVKLLLQSRKDLCSITESMKGSKKGRFIEVTFVGLSRESGPAHLQGLASFHMDIPELIQSLHLCNLSENEVILLKESKAPSKSCGPQNFLPGAVCMMTSAASPNIKSDSLFVLLSKYRAGIQYTVKQDCLNRLHRKASNNEDDDTNQSVSSIEDDFVTAFEHLDEEESLPANEEQGCEITRNQRDASSQTQPVHCLDITGSKIIFSSVRRRSSIKSAVLMGFMGLPDLSSSIKNTVTTSICDSWKQRKISGQGKKLFSPSPADSSESDCSSPSPIIFLDEEGYQKSMRAKLNLPKIPVGKDGIEDSDSELSEFFDSFDRFDDTEPFLEKDYKSNQKPILASPPKKKKCTHGHQGRGSMNPQRFKFDRPMLSANVKKPTPLKPESPYGGICDVPESPRPVKTSVEDSATLFSPIRSSAFSPLSISTSAECLYNLDSARDAGSCTDKSCTAAYSNYANRVCIEMFDSVLNAKPALNVGVSKKGQDKVIKLKRKSHTREYERKLKSKQKTAKGGIQKFATDLVEKSLGSAFKDLQKGVSSCTSALCHLAARLTSYVFQMAFYEIGRRQAFSIKQRAINGLANLMVSEVISSALQELRYIKKQMVTNAVTRFAADLAEELVFEGIMEVCQFSHPPTPTVAPLQAFDYEDVVVRSYAKDLSESVIQEAFIELSQVNVTFTTQAAISVSLDSLKYVSSEGLMQSTQTSVAFPSLHDRIQGPLTAEQESKKDYTLQYALFFTSGLVSSVPVPVAAQILSQQPTTNGFTNENTDLSGSDDICVDNVENYVISTKGMSEFASAKSLPPNYKYNIYSDQHESQDLKFTQRMEGSEGLKAFSVTMVDRIVSEVYNGVSSDKGKKSEDYAELLSKQVLGIPGQNHLLDEEALNNYFADDLATCILEHSVGEAVDTGSKKWDAACDLPFTFTDHDSCLPQDTKILKHSPVSTEQDCLISMCTKSLQYTPRYCKLAVGIGDKHPTSMTTLSANVSLNQMNPEGIGSKRNHQNADMPISSVFGLQNCLSHINSFSSVMCSCGDNSFAEDKISQRDPSVTVVPGTPPPTPLTSYDVSPERNMKKLNKKLKGHLAKEFYPATPPSTPHLSGFEHDCTKKDDFMLKLMRSLSEEVESSSADESSEDTTQEFEISEETFQYADYLSTNIISVATEMAAYSLDDEYVHRPAIRNRSLLSVLSDKWGYPAYMRNISEESLDTLYKYAGGIVGEVFTDAKKAMGKGLKTQKKILNRDANWCNSRKQNRDCRPKDRGYSIIFKASDPTTLSLPLYHEVPGLTSKYPSCESVTEEYADHIIRVLKMEGGNSELILDQYASRLVYGAIKSGLQQASKSVKLKSNRKTVPRMKPSVNTTQEILTLLNRTHNAERDKLRRSSIHHYHSEEPSVRGRAARRSKFTGLLHFAESLAHTITCDVQKKLNMSAASLPKSLTDSCLYTKSKINDMSSDLVKTSFPKTLIPFAHKHKLYHSTGSLNENGFSDGIIQAIEQYACKVVDSTLEFSIEAARLQAIERKKKQDKGPCVGKLVHSYGTACRLCSVTEQPGLQASSCHFLLGHDVSRKIKQCSKSRHNPCQKPRLFHLNIPKIHIDLDKRAEFAEKIVSAAIEKAERELSNTSLAADSGIGQDGTSFADSLTTEIMMSAMKNIGHVVNISSNGKDGFQSADSITSQQTSVSIGDDSTGSWSNLSFEDDHQDESSSFLHLSDSDGPEERDEEPKVTGEVSGQHCKLLLIRNIDVGLCTVESQLRTVLQWIVASEFDISELYFPETSKKELLSLSRRLREKGWKVGDLLQAVLQYCELMENPSNLQKPFFGWLLEYL</sequence>
<feature type="region of interest" description="Disordered" evidence="3">
    <location>
        <begin position="1843"/>
        <end position="1864"/>
    </location>
</feature>
<dbReference type="GO" id="GO:0005737">
    <property type="term" value="C:cytoplasm"/>
    <property type="evidence" value="ECO:0007669"/>
    <property type="project" value="TreeGrafter"/>
</dbReference>
<feature type="chain" id="PRO_5041900965" evidence="4">
    <location>
        <begin position="20"/>
        <end position="1964"/>
    </location>
</feature>
<dbReference type="GO" id="GO:0008104">
    <property type="term" value="P:intracellular protein localization"/>
    <property type="evidence" value="ECO:0007669"/>
    <property type="project" value="TreeGrafter"/>
</dbReference>
<feature type="domain" description="A-kinase anchor 110kDa C-terminal" evidence="5">
    <location>
        <begin position="1880"/>
        <end position="1943"/>
    </location>
</feature>
<keyword evidence="4" id="KW-0732">Signal</keyword>
<dbReference type="Pfam" id="PF05716">
    <property type="entry name" value="AKAP_110"/>
    <property type="match status" value="1"/>
</dbReference>
<dbReference type="InterPro" id="IPR008382">
    <property type="entry name" value="SPHK1-interactor_AKAP_110"/>
</dbReference>
<feature type="compositionally biased region" description="Low complexity" evidence="3">
    <location>
        <begin position="406"/>
        <end position="420"/>
    </location>
</feature>
<feature type="region of interest" description="Disordered" evidence="3">
    <location>
        <begin position="1517"/>
        <end position="1538"/>
    </location>
</feature>
<comment type="similarity">
    <text evidence="1">Belongs to the AKAP110 family.</text>
</comment>
<name>A0AAD1VQP6_PELCU</name>
<feature type="region of interest" description="Disordered" evidence="3">
    <location>
        <begin position="484"/>
        <end position="511"/>
    </location>
</feature>
<reference evidence="6" key="1">
    <citation type="submission" date="2022-03" db="EMBL/GenBank/DDBJ databases">
        <authorList>
            <person name="Alioto T."/>
            <person name="Alioto T."/>
            <person name="Gomez Garrido J."/>
        </authorList>
    </citation>
    <scope>NUCLEOTIDE SEQUENCE</scope>
</reference>
<dbReference type="EMBL" id="OW240912">
    <property type="protein sequence ID" value="CAH2224015.1"/>
    <property type="molecule type" value="Genomic_DNA"/>
</dbReference>
<evidence type="ECO:0000313" key="6">
    <source>
        <dbReference type="EMBL" id="CAH2224015.1"/>
    </source>
</evidence>
<proteinExistence type="inferred from homology"/>
<keyword evidence="2" id="KW-0597">Phosphoprotein</keyword>
<dbReference type="PANTHER" id="PTHR10226:SF3">
    <property type="entry name" value="A-KINASE ANCHOR PROTEIN 11"/>
    <property type="match status" value="1"/>
</dbReference>
<evidence type="ECO:0000256" key="4">
    <source>
        <dbReference type="SAM" id="SignalP"/>
    </source>
</evidence>
<feature type="compositionally biased region" description="Basic residues" evidence="3">
    <location>
        <begin position="491"/>
        <end position="501"/>
    </location>
</feature>
<evidence type="ECO:0000256" key="1">
    <source>
        <dbReference type="ARBA" id="ARBA00005764"/>
    </source>
</evidence>
<accession>A0AAD1VQP6</accession>
<dbReference type="GO" id="GO:0051018">
    <property type="term" value="F:protein kinase A binding"/>
    <property type="evidence" value="ECO:0007669"/>
    <property type="project" value="TreeGrafter"/>
</dbReference>